<dbReference type="EMBL" id="QJPH01000433">
    <property type="protein sequence ID" value="PZN74278.1"/>
    <property type="molecule type" value="Genomic_DNA"/>
</dbReference>
<proteinExistence type="predicted"/>
<feature type="transmembrane region" description="Helical" evidence="8">
    <location>
        <begin position="160"/>
        <end position="182"/>
    </location>
</feature>
<dbReference type="GO" id="GO:0005886">
    <property type="term" value="C:plasma membrane"/>
    <property type="evidence" value="ECO:0007669"/>
    <property type="project" value="UniProtKB-SubCell"/>
</dbReference>
<evidence type="ECO:0000313" key="11">
    <source>
        <dbReference type="Proteomes" id="UP000249396"/>
    </source>
</evidence>
<keyword evidence="3 7" id="KW-0812">Transmembrane</keyword>
<keyword evidence="4 8" id="KW-1133">Transmembrane helix</keyword>
<dbReference type="PRINTS" id="PR01437">
    <property type="entry name" value="NUOXDRDTASE4"/>
</dbReference>
<evidence type="ECO:0000256" key="4">
    <source>
        <dbReference type="ARBA" id="ARBA00022989"/>
    </source>
</evidence>
<feature type="transmembrane region" description="Helical" evidence="8">
    <location>
        <begin position="408"/>
        <end position="432"/>
    </location>
</feature>
<dbReference type="GO" id="GO:0016491">
    <property type="term" value="F:oxidoreductase activity"/>
    <property type="evidence" value="ECO:0007669"/>
    <property type="project" value="UniProtKB-KW"/>
</dbReference>
<accession>A0A2W4R2A3</accession>
<keyword evidence="2" id="KW-1003">Cell membrane</keyword>
<dbReference type="InterPro" id="IPR003918">
    <property type="entry name" value="NADH_UbQ_OxRdtase"/>
</dbReference>
<evidence type="ECO:0000256" key="1">
    <source>
        <dbReference type="ARBA" id="ARBA00004651"/>
    </source>
</evidence>
<dbReference type="GO" id="GO:0042773">
    <property type="term" value="P:ATP synthesis coupled electron transport"/>
    <property type="evidence" value="ECO:0007669"/>
    <property type="project" value="InterPro"/>
</dbReference>
<evidence type="ECO:0000256" key="5">
    <source>
        <dbReference type="ARBA" id="ARBA00023002"/>
    </source>
</evidence>
<comment type="subcellular location">
    <subcellularLocation>
        <location evidence="1">Cell membrane</location>
        <topology evidence="1">Multi-pass membrane protein</topology>
    </subcellularLocation>
    <subcellularLocation>
        <location evidence="7">Membrane</location>
        <topology evidence="7">Multi-pass membrane protein</topology>
    </subcellularLocation>
</comment>
<feature type="transmembrane region" description="Helical" evidence="8">
    <location>
        <begin position="69"/>
        <end position="90"/>
    </location>
</feature>
<keyword evidence="6 8" id="KW-0472">Membrane</keyword>
<dbReference type="Proteomes" id="UP000249396">
    <property type="component" value="Unassembled WGS sequence"/>
</dbReference>
<evidence type="ECO:0000256" key="2">
    <source>
        <dbReference type="ARBA" id="ARBA00022475"/>
    </source>
</evidence>
<feature type="transmembrane region" description="Helical" evidence="8">
    <location>
        <begin position="309"/>
        <end position="329"/>
    </location>
</feature>
<feature type="domain" description="NADH:quinone oxidoreductase/Mrp antiporter transmembrane" evidence="9">
    <location>
        <begin position="124"/>
        <end position="421"/>
    </location>
</feature>
<keyword evidence="5" id="KW-0560">Oxidoreductase</keyword>
<dbReference type="InterPro" id="IPR001750">
    <property type="entry name" value="ND/Mrp_TM"/>
</dbReference>
<feature type="transmembrane region" description="Helical" evidence="8">
    <location>
        <begin position="6"/>
        <end position="24"/>
    </location>
</feature>
<feature type="transmembrane region" description="Helical" evidence="8">
    <location>
        <begin position="278"/>
        <end position="297"/>
    </location>
</feature>
<feature type="transmembrane region" description="Helical" evidence="8">
    <location>
        <begin position="31"/>
        <end position="49"/>
    </location>
</feature>
<organism evidence="10 11">
    <name type="scientific">Candidatus Methylumidiphilus alinenensis</name>
    <dbReference type="NCBI Taxonomy" id="2202197"/>
    <lineage>
        <taxon>Bacteria</taxon>
        <taxon>Pseudomonadati</taxon>
        <taxon>Pseudomonadota</taxon>
        <taxon>Gammaproteobacteria</taxon>
        <taxon>Methylococcales</taxon>
        <taxon>Candidatus Methylumidiphilus</taxon>
    </lineage>
</organism>
<feature type="transmembrane region" description="Helical" evidence="8">
    <location>
        <begin position="245"/>
        <end position="266"/>
    </location>
</feature>
<evidence type="ECO:0000256" key="8">
    <source>
        <dbReference type="SAM" id="Phobius"/>
    </source>
</evidence>
<protein>
    <submittedName>
        <fullName evidence="10">Hydrogenase 4 subunit F</fullName>
    </submittedName>
</protein>
<feature type="transmembrane region" description="Helical" evidence="8">
    <location>
        <begin position="106"/>
        <end position="123"/>
    </location>
</feature>
<sequence>MAEMLIWVIPLVPTLTALLMLTTGNRRILSGLDIGGSSVLVVLTFILAHEVAASGPQAFGVFRIDDLGLIFLLLLVVLTLAVSIYTVGWLKQAVEVGNMKAETLRYYFPLVQAFVATIVVTILADNLGILWIAMEGTTITSAVLIGYHGHHHGLEAAWKYIIVTTIGISFGLFGTVIIYAAASNVMGAASSMSWSAIMNVAHRLDPGIVRIGFIFAMVGYGTKAGLAPMHLWLPDAHSQAPTPVSALLSGILIKCAILAIIRFQMITAAACGAAFPQQVMLVFGVISVVVAMPFILAQRDLKRLLGYSSVEHVGIIALGLGFGGAVGTYGALLHVVNHGITKAIAFLAAGKAIARYDSRDLQSIKGLFTVAPTCATLLMIAFLSLAGVPPFSIFISELMVLRAGIGHGNWVSIAIFLAMAVIIFAGLLHHAGAMVFGKPTVTASREPEARSPLFAMLLLAAIMILFGLTIPATFDGYLQRATEIVIG</sequence>
<evidence type="ECO:0000256" key="6">
    <source>
        <dbReference type="ARBA" id="ARBA00023136"/>
    </source>
</evidence>
<dbReference type="GO" id="GO:0008137">
    <property type="term" value="F:NADH dehydrogenase (ubiquinone) activity"/>
    <property type="evidence" value="ECO:0007669"/>
    <property type="project" value="InterPro"/>
</dbReference>
<evidence type="ECO:0000256" key="7">
    <source>
        <dbReference type="RuleBase" id="RU000320"/>
    </source>
</evidence>
<feature type="transmembrane region" description="Helical" evidence="8">
    <location>
        <begin position="208"/>
        <end position="233"/>
    </location>
</feature>
<gene>
    <name evidence="10" type="ORF">DM484_21575</name>
</gene>
<name>A0A2W4R2A3_9GAMM</name>
<evidence type="ECO:0000256" key="3">
    <source>
        <dbReference type="ARBA" id="ARBA00022692"/>
    </source>
</evidence>
<dbReference type="Pfam" id="PF00361">
    <property type="entry name" value="Proton_antipo_M"/>
    <property type="match status" value="1"/>
</dbReference>
<evidence type="ECO:0000259" key="9">
    <source>
        <dbReference type="Pfam" id="PF00361"/>
    </source>
</evidence>
<dbReference type="AlphaFoldDB" id="A0A2W4R2A3"/>
<dbReference type="InterPro" id="IPR052175">
    <property type="entry name" value="ComplexI-like_HydComp"/>
</dbReference>
<feature type="transmembrane region" description="Helical" evidence="8">
    <location>
        <begin position="453"/>
        <end position="474"/>
    </location>
</feature>
<evidence type="ECO:0000313" key="10">
    <source>
        <dbReference type="EMBL" id="PZN74278.1"/>
    </source>
</evidence>
<dbReference type="PANTHER" id="PTHR42682:SF5">
    <property type="entry name" value="HYDROGENASE-4 COMPONENT F"/>
    <property type="match status" value="1"/>
</dbReference>
<feature type="transmembrane region" description="Helical" evidence="8">
    <location>
        <begin position="366"/>
        <end position="388"/>
    </location>
</feature>
<dbReference type="PANTHER" id="PTHR42682">
    <property type="entry name" value="HYDROGENASE-4 COMPONENT F"/>
    <property type="match status" value="1"/>
</dbReference>
<comment type="caution">
    <text evidence="10">The sequence shown here is derived from an EMBL/GenBank/DDBJ whole genome shotgun (WGS) entry which is preliminary data.</text>
</comment>
<reference evidence="10 11" key="1">
    <citation type="journal article" date="2018" name="Aquat. Microb. Ecol.">
        <title>Gammaproteobacterial methanotrophs dominate.</title>
        <authorList>
            <person name="Rissanen A.J."/>
            <person name="Saarenheimo J."/>
            <person name="Tiirola M."/>
            <person name="Peura S."/>
            <person name="Aalto S.L."/>
            <person name="Karvinen A."/>
            <person name="Nykanen H."/>
        </authorList>
    </citation>
    <scope>NUCLEOTIDE SEQUENCE [LARGE SCALE GENOMIC DNA]</scope>
    <source>
        <strain evidence="10">AMbin10</strain>
    </source>
</reference>